<reference evidence="1 3" key="1">
    <citation type="journal article" date="2017" name="Nature">
        <title>The sunflower genome provides insights into oil metabolism, flowering and Asterid evolution.</title>
        <authorList>
            <person name="Badouin H."/>
            <person name="Gouzy J."/>
            <person name="Grassa C.J."/>
            <person name="Murat F."/>
            <person name="Staton S.E."/>
            <person name="Cottret L."/>
            <person name="Lelandais-Briere C."/>
            <person name="Owens G.L."/>
            <person name="Carrere S."/>
            <person name="Mayjonade B."/>
            <person name="Legrand L."/>
            <person name="Gill N."/>
            <person name="Kane N.C."/>
            <person name="Bowers J.E."/>
            <person name="Hubner S."/>
            <person name="Bellec A."/>
            <person name="Berard A."/>
            <person name="Berges H."/>
            <person name="Blanchet N."/>
            <person name="Boniface M.C."/>
            <person name="Brunel D."/>
            <person name="Catrice O."/>
            <person name="Chaidir N."/>
            <person name="Claudel C."/>
            <person name="Donnadieu C."/>
            <person name="Faraut T."/>
            <person name="Fievet G."/>
            <person name="Helmstetter N."/>
            <person name="King M."/>
            <person name="Knapp S.J."/>
            <person name="Lai Z."/>
            <person name="Le Paslier M.C."/>
            <person name="Lippi Y."/>
            <person name="Lorenzon L."/>
            <person name="Mandel J.R."/>
            <person name="Marage G."/>
            <person name="Marchand G."/>
            <person name="Marquand E."/>
            <person name="Bret-Mestries E."/>
            <person name="Morien E."/>
            <person name="Nambeesan S."/>
            <person name="Nguyen T."/>
            <person name="Pegot-Espagnet P."/>
            <person name="Pouilly N."/>
            <person name="Raftis F."/>
            <person name="Sallet E."/>
            <person name="Schiex T."/>
            <person name="Thomas J."/>
            <person name="Vandecasteele C."/>
            <person name="Vares D."/>
            <person name="Vear F."/>
            <person name="Vautrin S."/>
            <person name="Crespi M."/>
            <person name="Mangin B."/>
            <person name="Burke J.M."/>
            <person name="Salse J."/>
            <person name="Munos S."/>
            <person name="Vincourt P."/>
            <person name="Rieseberg L.H."/>
            <person name="Langlade N.B."/>
        </authorList>
    </citation>
    <scope>NUCLEOTIDE SEQUENCE [LARGE SCALE GENOMIC DNA]</scope>
    <source>
        <strain evidence="3">cv. SF193</strain>
        <tissue evidence="1">Leaves</tissue>
    </source>
</reference>
<evidence type="ECO:0000313" key="3">
    <source>
        <dbReference type="Proteomes" id="UP000215914"/>
    </source>
</evidence>
<keyword evidence="3" id="KW-1185">Reference proteome</keyword>
<sequence length="54" mass="5955">MPSRLGKRPPKVVGGCVVCSGWSPPMRGTSLMIVRCRKSSTTSHPWRHPDPVKI</sequence>
<dbReference type="EMBL" id="MNCJ02000327">
    <property type="protein sequence ID" value="KAF5779645.1"/>
    <property type="molecule type" value="Genomic_DNA"/>
</dbReference>
<reference evidence="1" key="3">
    <citation type="submission" date="2020-06" db="EMBL/GenBank/DDBJ databases">
        <title>Helianthus annuus Genome sequencing and assembly Release 2.</title>
        <authorList>
            <person name="Gouzy J."/>
            <person name="Langlade N."/>
            <person name="Munos S."/>
        </authorList>
    </citation>
    <scope>NUCLEOTIDE SEQUENCE</scope>
    <source>
        <tissue evidence="1">Leaves</tissue>
    </source>
</reference>
<name>A0A251SDG3_HELAN</name>
<organism evidence="2 3">
    <name type="scientific">Helianthus annuus</name>
    <name type="common">Common sunflower</name>
    <dbReference type="NCBI Taxonomy" id="4232"/>
    <lineage>
        <taxon>Eukaryota</taxon>
        <taxon>Viridiplantae</taxon>
        <taxon>Streptophyta</taxon>
        <taxon>Embryophyta</taxon>
        <taxon>Tracheophyta</taxon>
        <taxon>Spermatophyta</taxon>
        <taxon>Magnoliopsida</taxon>
        <taxon>eudicotyledons</taxon>
        <taxon>Gunneridae</taxon>
        <taxon>Pentapetalae</taxon>
        <taxon>asterids</taxon>
        <taxon>campanulids</taxon>
        <taxon>Asterales</taxon>
        <taxon>Asteraceae</taxon>
        <taxon>Asteroideae</taxon>
        <taxon>Heliantheae alliance</taxon>
        <taxon>Heliantheae</taxon>
        <taxon>Helianthus</taxon>
    </lineage>
</organism>
<proteinExistence type="predicted"/>
<dbReference type="Gramene" id="mRNA:HanXRQr2_Chr12g0561991">
    <property type="protein sequence ID" value="mRNA:HanXRQr2_Chr12g0561991"/>
    <property type="gene ID" value="HanXRQr2_Chr12g0561991"/>
</dbReference>
<dbReference type="EMBL" id="CM007903">
    <property type="protein sequence ID" value="OTF96899.1"/>
    <property type="molecule type" value="Genomic_DNA"/>
</dbReference>
<reference evidence="2" key="2">
    <citation type="submission" date="2017-02" db="EMBL/GenBank/DDBJ databases">
        <title>Sunflower complete genome.</title>
        <authorList>
            <person name="Langlade N."/>
            <person name="Munos S."/>
        </authorList>
    </citation>
    <scope>NUCLEOTIDE SEQUENCE [LARGE SCALE GENOMIC DNA]</scope>
    <source>
        <tissue evidence="2">Leaves</tissue>
    </source>
</reference>
<accession>A0A251SDG3</accession>
<evidence type="ECO:0000313" key="1">
    <source>
        <dbReference type="EMBL" id="KAF5779645.1"/>
    </source>
</evidence>
<gene>
    <name evidence="2" type="ORF">HannXRQ_Chr14g0428611</name>
    <name evidence="1" type="ORF">HanXRQr2_Chr12g0561991</name>
</gene>
<evidence type="ECO:0000313" key="2">
    <source>
        <dbReference type="EMBL" id="OTF96899.1"/>
    </source>
</evidence>
<protein>
    <submittedName>
        <fullName evidence="2">Uncharacterized protein</fullName>
    </submittedName>
</protein>
<dbReference type="AlphaFoldDB" id="A0A251SDG3"/>
<dbReference type="Proteomes" id="UP000215914">
    <property type="component" value="Chromosome 14"/>
</dbReference>
<dbReference type="InParanoid" id="A0A251SDG3"/>